<accession>A0A9E7FAL6</accession>
<organism evidence="2 3">
    <name type="scientific">Musa troglodytarum</name>
    <name type="common">fe'i banana</name>
    <dbReference type="NCBI Taxonomy" id="320322"/>
    <lineage>
        <taxon>Eukaryota</taxon>
        <taxon>Viridiplantae</taxon>
        <taxon>Streptophyta</taxon>
        <taxon>Embryophyta</taxon>
        <taxon>Tracheophyta</taxon>
        <taxon>Spermatophyta</taxon>
        <taxon>Magnoliopsida</taxon>
        <taxon>Liliopsida</taxon>
        <taxon>Zingiberales</taxon>
        <taxon>Musaceae</taxon>
        <taxon>Musa</taxon>
    </lineage>
</organism>
<dbReference type="EMBL" id="CP097505">
    <property type="protein sequence ID" value="URD91687.1"/>
    <property type="molecule type" value="Genomic_DNA"/>
</dbReference>
<evidence type="ECO:0000313" key="2">
    <source>
        <dbReference type="EMBL" id="URD91687.1"/>
    </source>
</evidence>
<dbReference type="AlphaFoldDB" id="A0A9E7FAL6"/>
<evidence type="ECO:0000313" key="3">
    <source>
        <dbReference type="Proteomes" id="UP001055439"/>
    </source>
</evidence>
<dbReference type="Proteomes" id="UP001055439">
    <property type="component" value="Chromosome 3"/>
</dbReference>
<name>A0A9E7FAL6_9LILI</name>
<keyword evidence="3" id="KW-1185">Reference proteome</keyword>
<gene>
    <name evidence="2" type="ORF">MUK42_32737</name>
</gene>
<sequence length="90" mass="10109">MWRSIAALTLRRPNSSQPGDQSMSLPRARKHTSRMFKWREAQNARHGMLPSQASKHVLESISACSGDLILHSDAPFLTGRTEELVVLLLQ</sequence>
<protein>
    <submittedName>
        <fullName evidence="2">Uncharacterized protein</fullName>
    </submittedName>
</protein>
<feature type="region of interest" description="Disordered" evidence="1">
    <location>
        <begin position="11"/>
        <end position="32"/>
    </location>
</feature>
<feature type="compositionally biased region" description="Polar residues" evidence="1">
    <location>
        <begin position="12"/>
        <end position="24"/>
    </location>
</feature>
<reference evidence="2" key="1">
    <citation type="submission" date="2022-05" db="EMBL/GenBank/DDBJ databases">
        <title>The Musa troglodytarum L. genome provides insights into the mechanism of non-climacteric behaviour and enrichment of carotenoids.</title>
        <authorList>
            <person name="Wang J."/>
        </authorList>
    </citation>
    <scope>NUCLEOTIDE SEQUENCE</scope>
    <source>
        <tissue evidence="2">Leaf</tissue>
    </source>
</reference>
<evidence type="ECO:0000256" key="1">
    <source>
        <dbReference type="SAM" id="MobiDB-lite"/>
    </source>
</evidence>
<proteinExistence type="predicted"/>